<dbReference type="InterPro" id="IPR021244">
    <property type="entry name" value="DUF2802"/>
</dbReference>
<gene>
    <name evidence="2" type="ORF">ACFYG5_02395</name>
</gene>
<keyword evidence="1" id="KW-1133">Transmembrane helix</keyword>
<protein>
    <submittedName>
        <fullName evidence="2">DUF2802 domain-containing protein</fullName>
    </submittedName>
</protein>
<sequence length="117" mass="13090">MWLEIGMGVLLGLALVQCAVLYRLWQHSLQLQQRVEQVVHDTAHGVTDVPTSMLVAALGRVERQIRHAEQQPPPTRQSYELAQQLAREGADLDQLVSRCGLSRDEARLVMQMHPAGS</sequence>
<keyword evidence="1" id="KW-0472">Membrane</keyword>
<dbReference type="Pfam" id="PF10975">
    <property type="entry name" value="DUF2802"/>
    <property type="match status" value="1"/>
</dbReference>
<dbReference type="RefSeq" id="WP_395119798.1">
    <property type="nucleotide sequence ID" value="NZ_CP170721.1"/>
</dbReference>
<dbReference type="AlphaFoldDB" id="A0AB74UUU1"/>
<feature type="transmembrane region" description="Helical" evidence="1">
    <location>
        <begin position="6"/>
        <end position="25"/>
    </location>
</feature>
<evidence type="ECO:0000256" key="1">
    <source>
        <dbReference type="SAM" id="Phobius"/>
    </source>
</evidence>
<evidence type="ECO:0000313" key="2">
    <source>
        <dbReference type="EMBL" id="XIA19014.1"/>
    </source>
</evidence>
<reference evidence="2" key="1">
    <citation type="submission" date="2024-10" db="EMBL/GenBank/DDBJ databases">
        <authorList>
            <person name="Lesea H.P."/>
            <person name="Kuehl J.V."/>
            <person name="Chandonia J.-M."/>
        </authorList>
    </citation>
    <scope>NUCLEOTIDE SEQUENCE</scope>
    <source>
        <strain evidence="2">FW102-FHT14D07</strain>
    </source>
</reference>
<accession>A0AB74UUU1</accession>
<organism evidence="2">
    <name type="scientific">Rhodanobacter sp. FW102-FHT14D07</name>
    <dbReference type="NCBI Taxonomy" id="3351462"/>
    <lineage>
        <taxon>Bacteria</taxon>
        <taxon>Pseudomonadati</taxon>
        <taxon>Pseudomonadota</taxon>
        <taxon>Gammaproteobacteria</taxon>
        <taxon>Lysobacterales</taxon>
        <taxon>Rhodanobacteraceae</taxon>
        <taxon>Rhodanobacter</taxon>
    </lineage>
</organism>
<dbReference type="EMBL" id="CP170721">
    <property type="protein sequence ID" value="XIA19014.1"/>
    <property type="molecule type" value="Genomic_DNA"/>
</dbReference>
<name>A0AB74UUU1_9GAMM</name>
<keyword evidence="1" id="KW-0812">Transmembrane</keyword>
<proteinExistence type="predicted"/>